<dbReference type="Gene3D" id="1.10.600.10">
    <property type="entry name" value="Farnesyl Diphosphate Synthase"/>
    <property type="match status" value="1"/>
</dbReference>
<comment type="caution">
    <text evidence="1">The sequence shown here is derived from an EMBL/GenBank/DDBJ whole genome shotgun (WGS) entry which is preliminary data.</text>
</comment>
<evidence type="ECO:0000313" key="2">
    <source>
        <dbReference type="Proteomes" id="UP000288716"/>
    </source>
</evidence>
<dbReference type="Pfam" id="PF19086">
    <property type="entry name" value="Terpene_syn_C_2"/>
    <property type="match status" value="1"/>
</dbReference>
<dbReference type="EMBL" id="NCKV01014769">
    <property type="protein sequence ID" value="RWS20912.1"/>
    <property type="molecule type" value="Genomic_DNA"/>
</dbReference>
<protein>
    <recommendedName>
        <fullName evidence="3">Terpene synthase</fullName>
    </recommendedName>
</protein>
<organism evidence="1 2">
    <name type="scientific">Leptotrombidium deliense</name>
    <dbReference type="NCBI Taxonomy" id="299467"/>
    <lineage>
        <taxon>Eukaryota</taxon>
        <taxon>Metazoa</taxon>
        <taxon>Ecdysozoa</taxon>
        <taxon>Arthropoda</taxon>
        <taxon>Chelicerata</taxon>
        <taxon>Arachnida</taxon>
        <taxon>Acari</taxon>
        <taxon>Acariformes</taxon>
        <taxon>Trombidiformes</taxon>
        <taxon>Prostigmata</taxon>
        <taxon>Anystina</taxon>
        <taxon>Parasitengona</taxon>
        <taxon>Trombiculoidea</taxon>
        <taxon>Trombiculidae</taxon>
        <taxon>Leptotrombidium</taxon>
    </lineage>
</organism>
<dbReference type="InterPro" id="IPR008949">
    <property type="entry name" value="Isoprenoid_synthase_dom_sf"/>
</dbReference>
<accession>A0A443S038</accession>
<dbReference type="VEuPathDB" id="VectorBase:LDEU011128"/>
<feature type="non-terminal residue" evidence="1">
    <location>
        <position position="1"/>
    </location>
</feature>
<dbReference type="AlphaFoldDB" id="A0A443S038"/>
<gene>
    <name evidence="1" type="ORF">B4U80_11978</name>
</gene>
<reference evidence="1 2" key="1">
    <citation type="journal article" date="2018" name="Gigascience">
        <title>Genomes of trombidid mites reveal novel predicted allergens and laterally-transferred genes associated with secondary metabolism.</title>
        <authorList>
            <person name="Dong X."/>
            <person name="Chaisiri K."/>
            <person name="Xia D."/>
            <person name="Armstrong S.D."/>
            <person name="Fang Y."/>
            <person name="Donnelly M.J."/>
            <person name="Kadowaki T."/>
            <person name="McGarry J.W."/>
            <person name="Darby A.C."/>
            <person name="Makepeace B.L."/>
        </authorList>
    </citation>
    <scope>NUCLEOTIDE SEQUENCE [LARGE SCALE GENOMIC DNA]</scope>
    <source>
        <strain evidence="1">UoL-UT</strain>
    </source>
</reference>
<dbReference type="Proteomes" id="UP000288716">
    <property type="component" value="Unassembled WGS sequence"/>
</dbReference>
<evidence type="ECO:0008006" key="3">
    <source>
        <dbReference type="Google" id="ProtNLM"/>
    </source>
</evidence>
<dbReference type="SUPFAM" id="SSF48576">
    <property type="entry name" value="Terpenoid synthases"/>
    <property type="match status" value="1"/>
</dbReference>
<evidence type="ECO:0000313" key="1">
    <source>
        <dbReference type="EMBL" id="RWS20912.1"/>
    </source>
</evidence>
<proteinExistence type="predicted"/>
<keyword evidence="2" id="KW-1185">Reference proteome</keyword>
<sequence>VTIGKLSVLVILLDDQQESCGDDKEVWNLIRRFEEVISNDEIVEKAEDNWFISALRNVWQEFVSQTPRWWRKRFAAEIKTLIAAFFEETKIGKFPTVTEYFSLRPILVGMNISFMLGEFAKNQYLSEYDRASIALQEFCSTAYMVGMLTNDVFSYKYEKENGFNLMKVYKKYHQLNEAEAASKVVDLLEKHMSLYKIKRKLIMLPACGWFYDVIDVVVKGLFEYELASPRYDIPY</sequence>
<name>A0A443S038_9ACAR</name>